<gene>
    <name evidence="1" type="ORF">ColSpa_09852</name>
</gene>
<accession>A0AA37PCC4</accession>
<dbReference type="AlphaFoldDB" id="A0AA37PCC4"/>
<protein>
    <submittedName>
        <fullName evidence="1">Uncharacterized protein</fullName>
    </submittedName>
</protein>
<comment type="caution">
    <text evidence="1">The sequence shown here is derived from an EMBL/GenBank/DDBJ whole genome shotgun (WGS) entry which is preliminary data.</text>
</comment>
<evidence type="ECO:0000313" key="2">
    <source>
        <dbReference type="Proteomes" id="UP001055115"/>
    </source>
</evidence>
<dbReference type="EMBL" id="BQXU01000031">
    <property type="protein sequence ID" value="GKT49671.1"/>
    <property type="molecule type" value="Genomic_DNA"/>
</dbReference>
<sequence>MEEHIKTLIDELEGDEDVMAMFLIPRGTRDQIIKKLKRWLRPLGDNYTPKKLRPAVIDNFLRSEQHGQSLFGEARWPEVNDSTKEFRELGVLFAEDVFIDRREPALRPLLDAFRSDAEGSKQALEEYIDANWRTNPTILDMDYESRRYEGLEPGATIAKLAQSIVLDPAQLMRSLYNPAKGQETDGQVLKTLSSLFEIMSTATMTLIKRVEIEAIAGEMADILERIRYDKLTHRSQKPLKVGAIDATQFPRHYDRIHMSNVP</sequence>
<dbReference type="Proteomes" id="UP001055115">
    <property type="component" value="Unassembled WGS sequence"/>
</dbReference>
<name>A0AA37PCC4_9PEZI</name>
<reference evidence="1 2" key="1">
    <citation type="submission" date="2022-03" db="EMBL/GenBank/DDBJ databases">
        <title>Genome data of Colletotrichum spp.</title>
        <authorList>
            <person name="Utami Y.D."/>
            <person name="Hiruma K."/>
        </authorList>
    </citation>
    <scope>NUCLEOTIDE SEQUENCE [LARGE SCALE GENOMIC DNA]</scope>
    <source>
        <strain evidence="1 2">MAFF 239500</strain>
    </source>
</reference>
<organism evidence="1 2">
    <name type="scientific">Colletotrichum spaethianum</name>
    <dbReference type="NCBI Taxonomy" id="700344"/>
    <lineage>
        <taxon>Eukaryota</taxon>
        <taxon>Fungi</taxon>
        <taxon>Dikarya</taxon>
        <taxon>Ascomycota</taxon>
        <taxon>Pezizomycotina</taxon>
        <taxon>Sordariomycetes</taxon>
        <taxon>Hypocreomycetidae</taxon>
        <taxon>Glomerellales</taxon>
        <taxon>Glomerellaceae</taxon>
        <taxon>Colletotrichum</taxon>
        <taxon>Colletotrichum spaethianum species complex</taxon>
    </lineage>
</organism>
<dbReference type="RefSeq" id="XP_049132021.1">
    <property type="nucleotide sequence ID" value="XM_049276064.1"/>
</dbReference>
<dbReference type="GeneID" id="73330654"/>
<proteinExistence type="predicted"/>
<evidence type="ECO:0000313" key="1">
    <source>
        <dbReference type="EMBL" id="GKT49671.1"/>
    </source>
</evidence>
<keyword evidence="2" id="KW-1185">Reference proteome</keyword>